<dbReference type="AlphaFoldDB" id="A0A1G1ZUV2"/>
<keyword evidence="1" id="KW-0812">Transmembrane</keyword>
<protein>
    <recommendedName>
        <fullName evidence="4">Dipeptidylpeptidase IV N-terminal domain-containing protein</fullName>
    </recommendedName>
</protein>
<comment type="caution">
    <text evidence="2">The sequence shown here is derived from an EMBL/GenBank/DDBJ whole genome shotgun (WGS) entry which is preliminary data.</text>
</comment>
<dbReference type="SUPFAM" id="SSF82171">
    <property type="entry name" value="DPP6 N-terminal domain-like"/>
    <property type="match status" value="1"/>
</dbReference>
<evidence type="ECO:0000313" key="2">
    <source>
        <dbReference type="EMBL" id="OGY68235.1"/>
    </source>
</evidence>
<feature type="transmembrane region" description="Helical" evidence="1">
    <location>
        <begin position="7"/>
        <end position="25"/>
    </location>
</feature>
<reference evidence="2 3" key="1">
    <citation type="journal article" date="2016" name="Nat. Commun.">
        <title>Thousands of microbial genomes shed light on interconnected biogeochemical processes in an aquifer system.</title>
        <authorList>
            <person name="Anantharaman K."/>
            <person name="Brown C.T."/>
            <person name="Hug L.A."/>
            <person name="Sharon I."/>
            <person name="Castelle C.J."/>
            <person name="Probst A.J."/>
            <person name="Thomas B.C."/>
            <person name="Singh A."/>
            <person name="Wilkins M.J."/>
            <person name="Karaoz U."/>
            <person name="Brodie E.L."/>
            <person name="Williams K.H."/>
            <person name="Hubbard S.S."/>
            <person name="Banfield J.F."/>
        </authorList>
    </citation>
    <scope>NUCLEOTIDE SEQUENCE [LARGE SCALE GENOMIC DNA]</scope>
</reference>
<gene>
    <name evidence="2" type="ORF">A3H63_01845</name>
</gene>
<organism evidence="2 3">
    <name type="scientific">Candidatus Harrisonbacteria bacterium RIFCSPLOWO2_02_FULL_45_10c</name>
    <dbReference type="NCBI Taxonomy" id="1798410"/>
    <lineage>
        <taxon>Bacteria</taxon>
        <taxon>Candidatus Harrisoniibacteriota</taxon>
    </lineage>
</organism>
<dbReference type="EMBL" id="MHJM01000005">
    <property type="protein sequence ID" value="OGY68235.1"/>
    <property type="molecule type" value="Genomic_DNA"/>
</dbReference>
<evidence type="ECO:0008006" key="4">
    <source>
        <dbReference type="Google" id="ProtNLM"/>
    </source>
</evidence>
<keyword evidence="1" id="KW-0472">Membrane</keyword>
<accession>A0A1G1ZUV2</accession>
<evidence type="ECO:0000256" key="1">
    <source>
        <dbReference type="SAM" id="Phobius"/>
    </source>
</evidence>
<keyword evidence="1" id="KW-1133">Transmembrane helix</keyword>
<evidence type="ECO:0000313" key="3">
    <source>
        <dbReference type="Proteomes" id="UP000176284"/>
    </source>
</evidence>
<name>A0A1G1ZUV2_9BACT</name>
<proteinExistence type="predicted"/>
<dbReference type="Proteomes" id="UP000176284">
    <property type="component" value="Unassembled WGS sequence"/>
</dbReference>
<sequence>MKKYLKIASGIIVLIIIIVGGYLLWKNVFQELIFPSNSEAPVQSTAITPISDGPIFDYWINGKNNGVYFLNPIGQTVRVADTNRTVVNSQTLDNLHAIQPSFDGAYVVAEFNYPQLPTFSIFNTATNNWQPLPTKTHAAAWSPTTQEIAYIDGITLKILNLINQKSRDIVTIAQKDIRLYWVSQNKIFFAERSAADFGASLWSLDINTKTVTPLIKNQTGLLLRWYPKSDYGLQFHTERNKPILSLIDKNAALVTTASFLTLPSKCLIEGDILYCAVPKVIPDGLIWPDDYDKKSVFFEDTITVINLAEGSVQNLTAAAAELIDAEHLEKHGNRLLFINRLDRKLYAIPL</sequence>